<dbReference type="Proteomes" id="UP000039324">
    <property type="component" value="Unassembled WGS sequence"/>
</dbReference>
<evidence type="ECO:0000313" key="11">
    <source>
        <dbReference type="Proteomes" id="UP000039324"/>
    </source>
</evidence>
<dbReference type="OrthoDB" id="435240at2759"/>
<dbReference type="GO" id="GO:0003995">
    <property type="term" value="F:acyl-CoA dehydrogenase activity"/>
    <property type="evidence" value="ECO:0007669"/>
    <property type="project" value="InterPro"/>
</dbReference>
<dbReference type="InterPro" id="IPR036250">
    <property type="entry name" value="AcylCo_DH-like_C"/>
</dbReference>
<evidence type="ECO:0000256" key="5">
    <source>
        <dbReference type="RuleBase" id="RU362125"/>
    </source>
</evidence>
<dbReference type="EMBL" id="CDSF01000078">
    <property type="protein sequence ID" value="CEO97007.1"/>
    <property type="molecule type" value="Genomic_DNA"/>
</dbReference>
<organism evidence="9 11">
    <name type="scientific">Plasmodiophora brassicae</name>
    <name type="common">Clubroot disease agent</name>
    <dbReference type="NCBI Taxonomy" id="37360"/>
    <lineage>
        <taxon>Eukaryota</taxon>
        <taxon>Sar</taxon>
        <taxon>Rhizaria</taxon>
        <taxon>Endomyxa</taxon>
        <taxon>Phytomyxea</taxon>
        <taxon>Plasmodiophorida</taxon>
        <taxon>Plasmodiophoridae</taxon>
        <taxon>Plasmodiophora</taxon>
    </lineage>
</organism>
<evidence type="ECO:0000256" key="4">
    <source>
        <dbReference type="ARBA" id="ARBA00022827"/>
    </source>
</evidence>
<evidence type="ECO:0000259" key="8">
    <source>
        <dbReference type="Pfam" id="PF02771"/>
    </source>
</evidence>
<evidence type="ECO:0000256" key="2">
    <source>
        <dbReference type="ARBA" id="ARBA00009347"/>
    </source>
</evidence>
<proteinExistence type="inferred from homology"/>
<dbReference type="InterPro" id="IPR045008">
    <property type="entry name" value="ACX4-like"/>
</dbReference>
<geneLocation type="mitochondrion" evidence="10"/>
<dbReference type="Proteomes" id="UP000290189">
    <property type="component" value="Unassembled WGS sequence"/>
</dbReference>
<dbReference type="OMA" id="FCSMRTR"/>
<evidence type="ECO:0000256" key="3">
    <source>
        <dbReference type="ARBA" id="ARBA00022630"/>
    </source>
</evidence>
<name>A0A0G4IP93_PLABS</name>
<dbReference type="Gene3D" id="1.10.540.10">
    <property type="entry name" value="Acyl-CoA dehydrogenase/oxidase, N-terminal domain"/>
    <property type="match status" value="1"/>
</dbReference>
<dbReference type="Pfam" id="PF02770">
    <property type="entry name" value="Acyl-CoA_dh_M"/>
    <property type="match status" value="1"/>
</dbReference>
<dbReference type="Gene3D" id="2.40.110.10">
    <property type="entry name" value="Butyryl-CoA Dehydrogenase, subunit A, domain 2"/>
    <property type="match status" value="1"/>
</dbReference>
<keyword evidence="11" id="KW-1185">Reference proteome</keyword>
<gene>
    <name evidence="9" type="ORF">PBRA_005611</name>
    <name evidence="10" type="ORF">PLBR_LOCUS8202</name>
</gene>
<feature type="domain" description="Acyl-CoA dehydrogenase/oxidase C-terminal" evidence="6">
    <location>
        <begin position="263"/>
        <end position="402"/>
    </location>
</feature>
<dbReference type="EMBL" id="OVEO01000016">
    <property type="protein sequence ID" value="SPR00987.1"/>
    <property type="molecule type" value="Genomic_DNA"/>
</dbReference>
<dbReference type="Gene3D" id="1.20.140.10">
    <property type="entry name" value="Butyryl-CoA Dehydrogenase, subunit A, domain 3"/>
    <property type="match status" value="1"/>
</dbReference>
<reference evidence="10 12" key="2">
    <citation type="submission" date="2018-03" db="EMBL/GenBank/DDBJ databases">
        <authorList>
            <person name="Fogelqvist J."/>
        </authorList>
    </citation>
    <scope>NUCLEOTIDE SEQUENCE [LARGE SCALE GENOMIC DNA]</scope>
</reference>
<feature type="domain" description="Acyl-CoA oxidase/dehydrogenase middle" evidence="7">
    <location>
        <begin position="151"/>
        <end position="243"/>
    </location>
</feature>
<dbReference type="InterPro" id="IPR046373">
    <property type="entry name" value="Acyl-CoA_Oxase/DH_mid-dom_sf"/>
</dbReference>
<dbReference type="FunFam" id="1.20.140.10:FF:000021">
    <property type="entry name" value="Acyl-coenzyme A oxidase 4, peroxisomal"/>
    <property type="match status" value="1"/>
</dbReference>
<dbReference type="SUPFAM" id="SSF56645">
    <property type="entry name" value="Acyl-CoA dehydrogenase NM domain-like"/>
    <property type="match status" value="1"/>
</dbReference>
<comment type="similarity">
    <text evidence="2 5">Belongs to the acyl-CoA dehydrogenase family.</text>
</comment>
<accession>A0A0G4IP93</accession>
<evidence type="ECO:0000259" key="7">
    <source>
        <dbReference type="Pfam" id="PF02770"/>
    </source>
</evidence>
<keyword evidence="3 5" id="KW-0285">Flavoprotein</keyword>
<dbReference type="InterPro" id="IPR009100">
    <property type="entry name" value="AcylCoA_DH/oxidase_NM_dom_sf"/>
</dbReference>
<dbReference type="InterPro" id="IPR037069">
    <property type="entry name" value="AcylCoA_DH/ox_N_sf"/>
</dbReference>
<feature type="domain" description="Acyl-CoA dehydrogenase/oxidase N-terminal" evidence="8">
    <location>
        <begin position="38"/>
        <end position="145"/>
    </location>
</feature>
<evidence type="ECO:0000313" key="12">
    <source>
        <dbReference type="Proteomes" id="UP000290189"/>
    </source>
</evidence>
<dbReference type="AlphaFoldDB" id="A0A0G4IP93"/>
<dbReference type="PANTHER" id="PTHR43188">
    <property type="entry name" value="ACYL-COENZYME A OXIDASE"/>
    <property type="match status" value="1"/>
</dbReference>
<comment type="cofactor">
    <cofactor evidence="1 5">
        <name>FAD</name>
        <dbReference type="ChEBI" id="CHEBI:57692"/>
    </cofactor>
</comment>
<dbReference type="SUPFAM" id="SSF47203">
    <property type="entry name" value="Acyl-CoA dehydrogenase C-terminal domain-like"/>
    <property type="match status" value="1"/>
</dbReference>
<dbReference type="FunFam" id="2.40.110.10:FF:000013">
    <property type="entry name" value="Acyl-coenzyme A oxidase 4 peroxisomal"/>
    <property type="match status" value="1"/>
</dbReference>
<dbReference type="Pfam" id="PF02771">
    <property type="entry name" value="Acyl-CoA_dh_N"/>
    <property type="match status" value="1"/>
</dbReference>
<dbReference type="InterPro" id="IPR013786">
    <property type="entry name" value="AcylCoA_DH/ox_N"/>
</dbReference>
<evidence type="ECO:0000259" key="6">
    <source>
        <dbReference type="Pfam" id="PF00441"/>
    </source>
</evidence>
<keyword evidence="10" id="KW-0496">Mitochondrion</keyword>
<dbReference type="STRING" id="37360.A0A0G4IP93"/>
<dbReference type="GO" id="GO:0006635">
    <property type="term" value="P:fatty acid beta-oxidation"/>
    <property type="evidence" value="ECO:0007669"/>
    <property type="project" value="InterPro"/>
</dbReference>
<dbReference type="PANTHER" id="PTHR43188:SF1">
    <property type="entry name" value="ACYL-COA DEHYDROGENASE"/>
    <property type="match status" value="1"/>
</dbReference>
<dbReference type="Pfam" id="PF00441">
    <property type="entry name" value="Acyl-CoA_dh_1"/>
    <property type="match status" value="1"/>
</dbReference>
<protein>
    <submittedName>
        <fullName evidence="9">Uncharacterized protein</fullName>
    </submittedName>
</protein>
<dbReference type="InterPro" id="IPR006091">
    <property type="entry name" value="Acyl-CoA_Oxase/DH_mid-dom"/>
</dbReference>
<dbReference type="GO" id="GO:0050660">
    <property type="term" value="F:flavin adenine dinucleotide binding"/>
    <property type="evidence" value="ECO:0007669"/>
    <property type="project" value="InterPro"/>
</dbReference>
<sequence>MDRVRQVGGHVVASDAAASSFPCVASEYFAFDELLAPAERALRATVRAFAETYVLPRAARCWEKAEFPHDLLPAIAKLGICGSTVKGFGSPGLSHMANVAILLELARVDTSLSTFFLVHNCLAIQSIALCASDEQKQRYLPAMIRLDKVGCFALTEPERGSDASSLLSTAKPVEGGWVLNGRKRWIGNATFADVFIVWAKHAETGAVLGFVVDKGSPGLSATKIENKISLRIVQNGDIVMKDVFVPEKNRLPKAKDFASGPGQALTVSRVMVAWQPVGIAMGIYDHCLQYCKRREQFGAPLAAFQLNQEKLARMLGTIQGMIYMGLRMSQLYTAGKLTPGHASLTKAMNSLRGREVAHLGRELLGGNGIDGSYHVARLFCDMESIYTYEGTYDINMLVAGREITGMPAFKASYKPKSKRNPPPHK</sequence>
<reference evidence="9 11" key="1">
    <citation type="submission" date="2015-02" db="EMBL/GenBank/DDBJ databases">
        <authorList>
            <person name="Chooi Y.-H."/>
        </authorList>
    </citation>
    <scope>NUCLEOTIDE SEQUENCE [LARGE SCALE GENOMIC DNA]</scope>
    <source>
        <strain evidence="9">E3</strain>
    </source>
</reference>
<evidence type="ECO:0000313" key="10">
    <source>
        <dbReference type="EMBL" id="SPR00987.1"/>
    </source>
</evidence>
<evidence type="ECO:0000256" key="1">
    <source>
        <dbReference type="ARBA" id="ARBA00001974"/>
    </source>
</evidence>
<evidence type="ECO:0000313" key="9">
    <source>
        <dbReference type="EMBL" id="CEO97007.1"/>
    </source>
</evidence>
<keyword evidence="5" id="KW-0560">Oxidoreductase</keyword>
<keyword evidence="4 5" id="KW-0274">FAD</keyword>
<dbReference type="InterPro" id="IPR009075">
    <property type="entry name" value="AcylCo_DH/oxidase_C"/>
</dbReference>
<dbReference type="GO" id="GO:0005777">
    <property type="term" value="C:peroxisome"/>
    <property type="evidence" value="ECO:0007669"/>
    <property type="project" value="TreeGrafter"/>
</dbReference>